<dbReference type="InterPro" id="IPR003651">
    <property type="entry name" value="Endonuclease3_FeS-loop_motif"/>
</dbReference>
<feature type="compositionally biased region" description="Basic residues" evidence="9">
    <location>
        <begin position="170"/>
        <end position="196"/>
    </location>
</feature>
<feature type="region of interest" description="Disordered" evidence="9">
    <location>
        <begin position="170"/>
        <end position="237"/>
    </location>
</feature>
<comment type="caution">
    <text evidence="11">The sequence shown here is derived from an EMBL/GenBank/DDBJ whole genome shotgun (WGS) entry which is preliminary data.</text>
</comment>
<keyword evidence="7" id="KW-0238">DNA-binding</keyword>
<dbReference type="InterPro" id="IPR044811">
    <property type="entry name" value="DME/ROS1"/>
</dbReference>
<keyword evidence="12" id="KW-1185">Reference proteome</keyword>
<evidence type="ECO:0000256" key="5">
    <source>
        <dbReference type="ARBA" id="ARBA00023004"/>
    </source>
</evidence>
<sequence>MERVQIPDTPAKNNQRRHSRGISVPSGSTSSLLENKENPVADLPVLENCSGLMDTNLGSVGSLDLNKPVLETEEFADSFEFSGGFTAALLETDDLAREDDEVLTCNLPSSQSSSNPEIQGFNSIEGSFIPVVQPTHATESMSQYNLKNQELVDCGKYNVADTNYIGSLKRKLQAARPQRPQKRLKRPKKKVYRPKVVRNLGRPIPRMEPKTPTKKNKRLKLKKPTTSSSKKSVSLKKSSSTISLNSVTVPLDFEHIVSEREISSIDTDKHSKEETSIKSGNLVEDCITECVEFSVALYFSKKKKRTKLGKKWEVKDYSRIMEPNFQKIRKKRRMGRKRYEVDKWQVIASRFRKNYLKLRQTKRRRAAPEINQKEVHNIYDTEKQLCPCFITDSEELHIEESLFSMISLLESDNLELISKSIDTLEDDINVVVQKHARKSNHGMLVCHDEHGPLVELGMVASAKGELGMVVKTKGKGKRQEKLDKIEHGELAFPWKLELQNEVLEGDKHDKKSEFWKKERQFFRGRINLFLSRMNIVLGNRKFSAWDGSVMDSIIGVFLTQNVSDHLSSSAFISLAAAFPCQFTCNQELTYAKSNSSCEQSRIVKIEELVGGGISKSNCERSNDQTHCEHNIGSQESVGSNMVLDEELFTQEATTTMECGNQKSSDGKVDDYEMMLCSTSDSFKDHGSSTQVNSYASTDTSSLSLTTQVGVQNNFEDLNYYVDMPKSDSWIDTMIQNSQICFYEEKKGKKAKASARETKNEGAIVNEKPDWDYYKRTFGKRRGISHMDSIDWEAVRQADVSEIAEAIKTRGQHNVIAERIKKFLNEVKQDHKEIDLEWLRWAPDTLVQKYLSQIEGIGLKSVECVRLLALKQTAFPVDVNVGRIAIRLGWVSMQPLPVDVQIHLLEEMPVMNNIQKYLWPRLWNLGFKELYELHYQMITFGKVYCTKRDPKCHTCPMKNECKYYLSAYASAKHAALPRATKKQGQTKNDMVISKNDMVISSAPLSSGYEPLNPTSQSCFEDTAKFGCQMKNCEPIIEEPASPGPSSPEPASPPPEYVERDIEDLFLDNPSKKFFSNSPSYKTAFQESDVSAIIPFLTPEEATSIPVRKLKEVNRLMTKHLVYIIDEKGPLFKELQLERRHPYDTCPYLFALCTSDQIAKASQPPQKTCSCEEFKESSCNGEKICFSCDNLRKQASDTDMVQGTILIPCRTAMRGSFPLNGTYFQVNEVLADHESSINPINVRREWLWDLTITNAYFGTSTSKILSGLSTFAVAMCFKEGFICVRAFNQQTRRPEPLLERFHISTVIAAKKRKKKEERQKDD</sequence>
<dbReference type="EMBL" id="JBEDUW010000006">
    <property type="protein sequence ID" value="KAK9919931.1"/>
    <property type="molecule type" value="Genomic_DNA"/>
</dbReference>
<comment type="subcellular location">
    <subcellularLocation>
        <location evidence="2">Nucleus</location>
    </subcellularLocation>
</comment>
<evidence type="ECO:0000256" key="8">
    <source>
        <dbReference type="ARBA" id="ARBA00023242"/>
    </source>
</evidence>
<evidence type="ECO:0000313" key="12">
    <source>
        <dbReference type="Proteomes" id="UP001457282"/>
    </source>
</evidence>
<evidence type="ECO:0000256" key="1">
    <source>
        <dbReference type="ARBA" id="ARBA00001966"/>
    </source>
</evidence>
<dbReference type="GO" id="GO:0046872">
    <property type="term" value="F:metal ion binding"/>
    <property type="evidence" value="ECO:0007669"/>
    <property type="project" value="UniProtKB-KW"/>
</dbReference>
<dbReference type="GO" id="GO:0003677">
    <property type="term" value="F:DNA binding"/>
    <property type="evidence" value="ECO:0007669"/>
    <property type="project" value="UniProtKB-KW"/>
</dbReference>
<name>A0AAW1W7V6_RUBAR</name>
<feature type="domain" description="HhH-GPD" evidence="10">
    <location>
        <begin position="780"/>
        <end position="942"/>
    </location>
</feature>
<feature type="region of interest" description="Disordered" evidence="9">
    <location>
        <begin position="1"/>
        <end position="35"/>
    </location>
</feature>
<dbReference type="GO" id="GO:0035514">
    <property type="term" value="F:DNA demethylase activity"/>
    <property type="evidence" value="ECO:0007669"/>
    <property type="project" value="InterPro"/>
</dbReference>
<dbReference type="InterPro" id="IPR023170">
    <property type="entry name" value="HhH_base_excis_C"/>
</dbReference>
<dbReference type="GO" id="GO:0019104">
    <property type="term" value="F:DNA N-glycosylase activity"/>
    <property type="evidence" value="ECO:0007669"/>
    <property type="project" value="InterPro"/>
</dbReference>
<dbReference type="InterPro" id="IPR003265">
    <property type="entry name" value="HhH-GPD_domain"/>
</dbReference>
<keyword evidence="8" id="KW-0539">Nucleus</keyword>
<evidence type="ECO:0000313" key="11">
    <source>
        <dbReference type="EMBL" id="KAK9919931.1"/>
    </source>
</evidence>
<dbReference type="GO" id="GO:0051539">
    <property type="term" value="F:4 iron, 4 sulfur cluster binding"/>
    <property type="evidence" value="ECO:0007669"/>
    <property type="project" value="InterPro"/>
</dbReference>
<dbReference type="GO" id="GO:0141166">
    <property type="term" value="P:chromosomal 5-methylcytosine DNA demethylation pathway"/>
    <property type="evidence" value="ECO:0007669"/>
    <property type="project" value="InterPro"/>
</dbReference>
<accession>A0AAW1W7V6</accession>
<keyword evidence="6" id="KW-0411">Iron-sulfur</keyword>
<feature type="compositionally biased region" description="Pro residues" evidence="9">
    <location>
        <begin position="1040"/>
        <end position="1054"/>
    </location>
</feature>
<dbReference type="CDD" id="cd00056">
    <property type="entry name" value="ENDO3c"/>
    <property type="match status" value="1"/>
</dbReference>
<proteinExistence type="inferred from homology"/>
<dbReference type="GO" id="GO:0005634">
    <property type="term" value="C:nucleus"/>
    <property type="evidence" value="ECO:0007669"/>
    <property type="project" value="UniProtKB-SubCell"/>
</dbReference>
<evidence type="ECO:0000256" key="6">
    <source>
        <dbReference type="ARBA" id="ARBA00023014"/>
    </source>
</evidence>
<dbReference type="InterPro" id="IPR011257">
    <property type="entry name" value="DNA_glycosylase"/>
</dbReference>
<evidence type="ECO:0000256" key="3">
    <source>
        <dbReference type="ARBA" id="ARBA00005646"/>
    </source>
</evidence>
<dbReference type="InterPro" id="IPR028925">
    <property type="entry name" value="RRM_DME"/>
</dbReference>
<dbReference type="PANTHER" id="PTHR46213">
    <property type="entry name" value="TRANSCRIPTIONAL ACTIVATOR DEMETER"/>
    <property type="match status" value="1"/>
</dbReference>
<dbReference type="SUPFAM" id="SSF48150">
    <property type="entry name" value="DNA-glycosylase"/>
    <property type="match status" value="1"/>
</dbReference>
<dbReference type="Gene3D" id="1.10.1670.10">
    <property type="entry name" value="Helix-hairpin-Helix base-excision DNA repair enzymes (C-terminal)"/>
    <property type="match status" value="1"/>
</dbReference>
<feature type="compositionally biased region" description="Low complexity" evidence="9">
    <location>
        <begin position="224"/>
        <end position="237"/>
    </location>
</feature>
<evidence type="ECO:0000256" key="4">
    <source>
        <dbReference type="ARBA" id="ARBA00022723"/>
    </source>
</evidence>
<evidence type="ECO:0000256" key="2">
    <source>
        <dbReference type="ARBA" id="ARBA00004123"/>
    </source>
</evidence>
<dbReference type="SMART" id="SM00525">
    <property type="entry name" value="FES"/>
    <property type="match status" value="1"/>
</dbReference>
<protein>
    <recommendedName>
        <fullName evidence="10">HhH-GPD domain-containing protein</fullName>
    </recommendedName>
</protein>
<keyword evidence="5" id="KW-0408">Iron</keyword>
<feature type="compositionally biased region" description="Basic residues" evidence="9">
    <location>
        <begin position="212"/>
        <end position="223"/>
    </location>
</feature>
<keyword evidence="4" id="KW-0479">Metal-binding</keyword>
<dbReference type="PANTHER" id="PTHR46213:SF13">
    <property type="entry name" value="DEMETER-LIKE PROTEIN 2-RELATED"/>
    <property type="match status" value="1"/>
</dbReference>
<comment type="cofactor">
    <cofactor evidence="1">
        <name>[4Fe-4S] cluster</name>
        <dbReference type="ChEBI" id="CHEBI:49883"/>
    </cofactor>
</comment>
<comment type="similarity">
    <text evidence="3">Belongs to the DNA glycosylase family. DEMETER subfamily.</text>
</comment>
<evidence type="ECO:0000259" key="10">
    <source>
        <dbReference type="SMART" id="SM00478"/>
    </source>
</evidence>
<dbReference type="Pfam" id="PF15628">
    <property type="entry name" value="RRM_DME"/>
    <property type="match status" value="1"/>
</dbReference>
<evidence type="ECO:0000256" key="7">
    <source>
        <dbReference type="ARBA" id="ARBA00023125"/>
    </source>
</evidence>
<feature type="region of interest" description="Disordered" evidence="9">
    <location>
        <begin position="1035"/>
        <end position="1055"/>
    </location>
</feature>
<evidence type="ECO:0000256" key="9">
    <source>
        <dbReference type="SAM" id="MobiDB-lite"/>
    </source>
</evidence>
<gene>
    <name evidence="11" type="ORF">M0R45_028504</name>
</gene>
<dbReference type="SMART" id="SM00478">
    <property type="entry name" value="ENDO3c"/>
    <property type="match status" value="1"/>
</dbReference>
<dbReference type="GO" id="GO:0006284">
    <property type="term" value="P:base-excision repair"/>
    <property type="evidence" value="ECO:0007669"/>
    <property type="project" value="InterPro"/>
</dbReference>
<organism evidence="11 12">
    <name type="scientific">Rubus argutus</name>
    <name type="common">Southern blackberry</name>
    <dbReference type="NCBI Taxonomy" id="59490"/>
    <lineage>
        <taxon>Eukaryota</taxon>
        <taxon>Viridiplantae</taxon>
        <taxon>Streptophyta</taxon>
        <taxon>Embryophyta</taxon>
        <taxon>Tracheophyta</taxon>
        <taxon>Spermatophyta</taxon>
        <taxon>Magnoliopsida</taxon>
        <taxon>eudicotyledons</taxon>
        <taxon>Gunneridae</taxon>
        <taxon>Pentapetalae</taxon>
        <taxon>rosids</taxon>
        <taxon>fabids</taxon>
        <taxon>Rosales</taxon>
        <taxon>Rosaceae</taxon>
        <taxon>Rosoideae</taxon>
        <taxon>Rosoideae incertae sedis</taxon>
        <taxon>Rubus</taxon>
    </lineage>
</organism>
<dbReference type="Proteomes" id="UP001457282">
    <property type="component" value="Unassembled WGS sequence"/>
</dbReference>
<reference evidence="11 12" key="1">
    <citation type="journal article" date="2023" name="G3 (Bethesda)">
        <title>A chromosome-length genome assembly and annotation of blackberry (Rubus argutus, cv. 'Hillquist').</title>
        <authorList>
            <person name="Bruna T."/>
            <person name="Aryal R."/>
            <person name="Dudchenko O."/>
            <person name="Sargent D.J."/>
            <person name="Mead D."/>
            <person name="Buti M."/>
            <person name="Cavallini A."/>
            <person name="Hytonen T."/>
            <person name="Andres J."/>
            <person name="Pham M."/>
            <person name="Weisz D."/>
            <person name="Mascagni F."/>
            <person name="Usai G."/>
            <person name="Natali L."/>
            <person name="Bassil N."/>
            <person name="Fernandez G.E."/>
            <person name="Lomsadze A."/>
            <person name="Armour M."/>
            <person name="Olukolu B."/>
            <person name="Poorten T."/>
            <person name="Britton C."/>
            <person name="Davik J."/>
            <person name="Ashrafi H."/>
            <person name="Aiden E.L."/>
            <person name="Borodovsky M."/>
            <person name="Worthington M."/>
        </authorList>
    </citation>
    <scope>NUCLEOTIDE SEQUENCE [LARGE SCALE GENOMIC DNA]</scope>
    <source>
        <strain evidence="11">PI 553951</strain>
    </source>
</reference>